<reference evidence="6" key="1">
    <citation type="submission" date="2016-06" db="UniProtKB">
        <authorList>
            <consortium name="WormBaseParasite"/>
        </authorList>
    </citation>
    <scope>IDENTIFICATION</scope>
</reference>
<sequence>MAGQEAHVYKYADRSQLFYQCQITITIKEPQTECARPSCPEPQGFASRKPSNTPSFPFSSAKALNSIRANARTIRLLKKRSAAVQDNYNTMDVRTDLNTIDIITEQPLR</sequence>
<evidence type="ECO:0000313" key="5">
    <source>
        <dbReference type="Proteomes" id="UP000271098"/>
    </source>
</evidence>
<name>A0A183DHP6_9BILA</name>
<feature type="region of interest" description="Disordered" evidence="2">
    <location>
        <begin position="33"/>
        <end position="53"/>
    </location>
</feature>
<dbReference type="Proteomes" id="UP000271098">
    <property type="component" value="Unassembled WGS sequence"/>
</dbReference>
<dbReference type="WBParaSite" id="GPUH_0000824601-mRNA-1">
    <property type="protein sequence ID" value="GPUH_0000824601-mRNA-1"/>
    <property type="gene ID" value="GPUH_0000824601"/>
</dbReference>
<organism evidence="6">
    <name type="scientific">Gongylonema pulchrum</name>
    <dbReference type="NCBI Taxonomy" id="637853"/>
    <lineage>
        <taxon>Eukaryota</taxon>
        <taxon>Metazoa</taxon>
        <taxon>Ecdysozoa</taxon>
        <taxon>Nematoda</taxon>
        <taxon>Chromadorea</taxon>
        <taxon>Rhabditida</taxon>
        <taxon>Spirurina</taxon>
        <taxon>Spiruromorpha</taxon>
        <taxon>Spiruroidea</taxon>
        <taxon>Gongylonematidae</taxon>
        <taxon>Gongylonema</taxon>
    </lineage>
</organism>
<dbReference type="PROSITE" id="PS51034">
    <property type="entry name" value="ZP_2"/>
    <property type="match status" value="1"/>
</dbReference>
<keyword evidence="1" id="KW-0732">Signal</keyword>
<dbReference type="EMBL" id="UYRT01023469">
    <property type="protein sequence ID" value="VDK61417.1"/>
    <property type="molecule type" value="Genomic_DNA"/>
</dbReference>
<feature type="domain" description="ZP" evidence="3">
    <location>
        <begin position="1"/>
        <end position="41"/>
    </location>
</feature>
<evidence type="ECO:0000259" key="3">
    <source>
        <dbReference type="PROSITE" id="PS51034"/>
    </source>
</evidence>
<dbReference type="AlphaFoldDB" id="A0A183DHP6"/>
<proteinExistence type="predicted"/>
<evidence type="ECO:0000313" key="6">
    <source>
        <dbReference type="WBParaSite" id="GPUH_0000824601-mRNA-1"/>
    </source>
</evidence>
<gene>
    <name evidence="4" type="ORF">GPUH_LOCUS8244</name>
</gene>
<accession>A0A183DHP6</accession>
<evidence type="ECO:0000256" key="2">
    <source>
        <dbReference type="SAM" id="MobiDB-lite"/>
    </source>
</evidence>
<dbReference type="InterPro" id="IPR057475">
    <property type="entry name" value="CUT_C"/>
</dbReference>
<evidence type="ECO:0000256" key="1">
    <source>
        <dbReference type="ARBA" id="ARBA00022729"/>
    </source>
</evidence>
<evidence type="ECO:0000313" key="4">
    <source>
        <dbReference type="EMBL" id="VDK61417.1"/>
    </source>
</evidence>
<dbReference type="InterPro" id="IPR001507">
    <property type="entry name" value="ZP_dom"/>
</dbReference>
<protein>
    <submittedName>
        <fullName evidence="6">ZP domain-containing protein</fullName>
    </submittedName>
</protein>
<dbReference type="PANTHER" id="PTHR22907:SF51">
    <property type="entry name" value="CUTICLIN-1"/>
    <property type="match status" value="1"/>
</dbReference>
<dbReference type="InterPro" id="IPR051962">
    <property type="entry name" value="Cuticlin"/>
</dbReference>
<dbReference type="Pfam" id="PF25301">
    <property type="entry name" value="CUT_C"/>
    <property type="match status" value="1"/>
</dbReference>
<dbReference type="OrthoDB" id="5857465at2759"/>
<dbReference type="PANTHER" id="PTHR22907">
    <property type="entry name" value="GH04558P"/>
    <property type="match status" value="1"/>
</dbReference>
<reference evidence="4 5" key="2">
    <citation type="submission" date="2018-11" db="EMBL/GenBank/DDBJ databases">
        <authorList>
            <consortium name="Pathogen Informatics"/>
        </authorList>
    </citation>
    <scope>NUCLEOTIDE SEQUENCE [LARGE SCALE GENOMIC DNA]</scope>
</reference>
<keyword evidence="5" id="KW-1185">Reference proteome</keyword>